<dbReference type="InterPro" id="IPR011527">
    <property type="entry name" value="ABC1_TM_dom"/>
</dbReference>
<dbReference type="FunFam" id="3.40.50.300:FF:000299">
    <property type="entry name" value="ABC transporter ATP-binding protein/permease"/>
    <property type="match status" value="1"/>
</dbReference>
<comment type="caution">
    <text evidence="12">The sequence shown here is derived from an EMBL/GenBank/DDBJ whole genome shotgun (WGS) entry which is preliminary data.</text>
</comment>
<dbReference type="SMART" id="SM00382">
    <property type="entry name" value="AAA"/>
    <property type="match status" value="1"/>
</dbReference>
<keyword evidence="6" id="KW-0067">ATP-binding</keyword>
<dbReference type="GO" id="GO:0016887">
    <property type="term" value="F:ATP hydrolysis activity"/>
    <property type="evidence" value="ECO:0007669"/>
    <property type="project" value="InterPro"/>
</dbReference>
<dbReference type="Proteomes" id="UP000034740">
    <property type="component" value="Unassembled WGS sequence"/>
</dbReference>
<evidence type="ECO:0000256" key="8">
    <source>
        <dbReference type="ARBA" id="ARBA00023136"/>
    </source>
</evidence>
<reference evidence="12 13" key="1">
    <citation type="journal article" date="2015" name="Nature">
        <title>rRNA introns, odd ribosomes, and small enigmatic genomes across a large radiation of phyla.</title>
        <authorList>
            <person name="Brown C.T."/>
            <person name="Hug L.A."/>
            <person name="Thomas B.C."/>
            <person name="Sharon I."/>
            <person name="Castelle C.J."/>
            <person name="Singh A."/>
            <person name="Wilkins M.J."/>
            <person name="Williams K.H."/>
            <person name="Banfield J.F."/>
        </authorList>
    </citation>
    <scope>NUCLEOTIDE SEQUENCE [LARGE SCALE GENOMIC DNA]</scope>
</reference>
<keyword evidence="8 9" id="KW-0472">Membrane</keyword>
<dbReference type="Pfam" id="PF00664">
    <property type="entry name" value="ABC_membrane"/>
    <property type="match status" value="1"/>
</dbReference>
<comment type="subcellular location">
    <subcellularLocation>
        <location evidence="1">Cell membrane</location>
        <topology evidence="1">Multi-pass membrane protein</topology>
    </subcellularLocation>
</comment>
<evidence type="ECO:0000313" key="13">
    <source>
        <dbReference type="Proteomes" id="UP000034740"/>
    </source>
</evidence>
<dbReference type="InterPro" id="IPR039421">
    <property type="entry name" value="Type_1_exporter"/>
</dbReference>
<dbReference type="EMBL" id="LCRO01000003">
    <property type="protein sequence ID" value="KKW35740.1"/>
    <property type="molecule type" value="Genomic_DNA"/>
</dbReference>
<accession>A0A0G1XXV9</accession>
<dbReference type="SUPFAM" id="SSF90123">
    <property type="entry name" value="ABC transporter transmembrane region"/>
    <property type="match status" value="1"/>
</dbReference>
<evidence type="ECO:0000256" key="5">
    <source>
        <dbReference type="ARBA" id="ARBA00022741"/>
    </source>
</evidence>
<feature type="domain" description="ABC transporter" evidence="10">
    <location>
        <begin position="359"/>
        <end position="593"/>
    </location>
</feature>
<evidence type="ECO:0000313" key="12">
    <source>
        <dbReference type="EMBL" id="KKW35740.1"/>
    </source>
</evidence>
<dbReference type="GO" id="GO:0005524">
    <property type="term" value="F:ATP binding"/>
    <property type="evidence" value="ECO:0007669"/>
    <property type="project" value="UniProtKB-KW"/>
</dbReference>
<dbReference type="SUPFAM" id="SSF52540">
    <property type="entry name" value="P-loop containing nucleoside triphosphate hydrolases"/>
    <property type="match status" value="1"/>
</dbReference>
<dbReference type="AlphaFoldDB" id="A0A0G1XXV9"/>
<dbReference type="InterPro" id="IPR017871">
    <property type="entry name" value="ABC_transporter-like_CS"/>
</dbReference>
<evidence type="ECO:0000256" key="4">
    <source>
        <dbReference type="ARBA" id="ARBA00022692"/>
    </source>
</evidence>
<gene>
    <name evidence="12" type="ORF">UY83_C0003G0024</name>
</gene>
<dbReference type="GO" id="GO:0005886">
    <property type="term" value="C:plasma membrane"/>
    <property type="evidence" value="ECO:0007669"/>
    <property type="project" value="UniProtKB-SubCell"/>
</dbReference>
<dbReference type="PANTHER" id="PTHR24221">
    <property type="entry name" value="ATP-BINDING CASSETTE SUB-FAMILY B"/>
    <property type="match status" value="1"/>
</dbReference>
<evidence type="ECO:0000259" key="10">
    <source>
        <dbReference type="PROSITE" id="PS50893"/>
    </source>
</evidence>
<dbReference type="Pfam" id="PF00005">
    <property type="entry name" value="ABC_tran"/>
    <property type="match status" value="1"/>
</dbReference>
<dbReference type="InterPro" id="IPR003593">
    <property type="entry name" value="AAA+_ATPase"/>
</dbReference>
<evidence type="ECO:0000256" key="7">
    <source>
        <dbReference type="ARBA" id="ARBA00022989"/>
    </source>
</evidence>
<evidence type="ECO:0000259" key="11">
    <source>
        <dbReference type="PROSITE" id="PS50929"/>
    </source>
</evidence>
<feature type="transmembrane region" description="Helical" evidence="9">
    <location>
        <begin position="27"/>
        <end position="52"/>
    </location>
</feature>
<dbReference type="Gene3D" id="1.20.1560.10">
    <property type="entry name" value="ABC transporter type 1, transmembrane domain"/>
    <property type="match status" value="1"/>
</dbReference>
<protein>
    <submittedName>
        <fullName evidence="12">ABC transporter related protein</fullName>
    </submittedName>
</protein>
<dbReference type="InterPro" id="IPR027417">
    <property type="entry name" value="P-loop_NTPase"/>
</dbReference>
<sequence length="596" mass="67120">MLKRQWERLLRLAKLLWRLYGRYKRSLILLTVLGFAGGVLESFGVTMLIPLLSHVLQESLPEVGSLSRYFNTLFRFFGFGMHLRYLLPFIAFIFVFRAVVLFVSEYCRARITTEYERTKRRDLYQALLRSSWPRLLQQKLGSAENTIMVDVGKTTKLISDITWMQLQFTTAIIYAVAAFLVSPGITLATAIAGALFLLFSQPVFSRIRALAAQNLLLNKTIAHDINESVLGLKAIKAMGEEHTVMSRMGRIFDDYRNMRLRQGVMAALLAVSSQPVSIIFVLGVFAVAFLQPGFSLAAFAIVVFLIQRIFLYVDRIQRALSTIGEALPYSASVVRFEEAFAAEREHAEEGRPFSFDREIAFNKVSFSYKPNVPVLRSVSFALKKGDMLAIIGPSGVGKTTVADLLLRLLRPASGEIEIDGAPLGDVSLAQWRGHAGYVSQDPFLLNDTIYNNVAFYDERIRKEDVERALKDAALWDMVKNLPQGFNTPVGERGVSFSAGQRQRITLARALARRPALLILDEATSALDVESEQAILQTLERLRGEMTIVVIAHRLSTIRRVDKLLVLEKGRVAEYGAPQELLKDKDSRFYKLHRIQA</sequence>
<evidence type="ECO:0000256" key="9">
    <source>
        <dbReference type="SAM" id="Phobius"/>
    </source>
</evidence>
<evidence type="ECO:0000256" key="6">
    <source>
        <dbReference type="ARBA" id="ARBA00022840"/>
    </source>
</evidence>
<feature type="domain" description="ABC transmembrane type-1" evidence="11">
    <location>
        <begin position="28"/>
        <end position="325"/>
    </location>
</feature>
<dbReference type="InterPro" id="IPR003439">
    <property type="entry name" value="ABC_transporter-like_ATP-bd"/>
</dbReference>
<evidence type="ECO:0000256" key="2">
    <source>
        <dbReference type="ARBA" id="ARBA00022448"/>
    </source>
</evidence>
<organism evidence="12 13">
    <name type="scientific">Candidatus Adlerbacteria bacterium GW2011_GWA1_54_10</name>
    <dbReference type="NCBI Taxonomy" id="1618605"/>
    <lineage>
        <taxon>Bacteria</taxon>
        <taxon>Candidatus Adleribacteriota</taxon>
    </lineage>
</organism>
<dbReference type="PROSITE" id="PS00211">
    <property type="entry name" value="ABC_TRANSPORTER_1"/>
    <property type="match status" value="1"/>
</dbReference>
<dbReference type="InterPro" id="IPR036640">
    <property type="entry name" value="ABC1_TM_sf"/>
</dbReference>
<dbReference type="PROSITE" id="PS50929">
    <property type="entry name" value="ABC_TM1F"/>
    <property type="match status" value="1"/>
</dbReference>
<dbReference type="GO" id="GO:0140359">
    <property type="term" value="F:ABC-type transporter activity"/>
    <property type="evidence" value="ECO:0007669"/>
    <property type="project" value="InterPro"/>
</dbReference>
<dbReference type="Gene3D" id="3.40.50.300">
    <property type="entry name" value="P-loop containing nucleotide triphosphate hydrolases"/>
    <property type="match status" value="1"/>
</dbReference>
<feature type="transmembrane region" description="Helical" evidence="9">
    <location>
        <begin position="294"/>
        <end position="313"/>
    </location>
</feature>
<dbReference type="PROSITE" id="PS50893">
    <property type="entry name" value="ABC_TRANSPORTER_2"/>
    <property type="match status" value="1"/>
</dbReference>
<evidence type="ECO:0000256" key="1">
    <source>
        <dbReference type="ARBA" id="ARBA00004651"/>
    </source>
</evidence>
<keyword evidence="3" id="KW-1003">Cell membrane</keyword>
<keyword evidence="4 9" id="KW-0812">Transmembrane</keyword>
<name>A0A0G1XXV9_9BACT</name>
<proteinExistence type="predicted"/>
<feature type="transmembrane region" description="Helical" evidence="9">
    <location>
        <begin position="85"/>
        <end position="103"/>
    </location>
</feature>
<evidence type="ECO:0000256" key="3">
    <source>
        <dbReference type="ARBA" id="ARBA00022475"/>
    </source>
</evidence>
<keyword evidence="5" id="KW-0547">Nucleotide-binding</keyword>
<dbReference type="PANTHER" id="PTHR24221:SF654">
    <property type="entry name" value="ATP-BINDING CASSETTE SUB-FAMILY B MEMBER 6"/>
    <property type="match status" value="1"/>
</dbReference>
<feature type="transmembrane region" description="Helical" evidence="9">
    <location>
        <begin position="264"/>
        <end position="288"/>
    </location>
</feature>
<keyword evidence="2" id="KW-0813">Transport</keyword>
<keyword evidence="7 9" id="KW-1133">Transmembrane helix</keyword>